<feature type="compositionally biased region" description="Low complexity" evidence="1">
    <location>
        <begin position="272"/>
        <end position="287"/>
    </location>
</feature>
<feature type="compositionally biased region" description="Low complexity" evidence="1">
    <location>
        <begin position="207"/>
        <end position="255"/>
    </location>
</feature>
<feature type="transmembrane region" description="Helical" evidence="2">
    <location>
        <begin position="302"/>
        <end position="325"/>
    </location>
</feature>
<dbReference type="InterPro" id="IPR036028">
    <property type="entry name" value="SH3-like_dom_sf"/>
</dbReference>
<evidence type="ECO:0008006" key="6">
    <source>
        <dbReference type="Google" id="ProtNLM"/>
    </source>
</evidence>
<proteinExistence type="predicted"/>
<feature type="compositionally biased region" description="Polar residues" evidence="1">
    <location>
        <begin position="39"/>
        <end position="58"/>
    </location>
</feature>
<keyword evidence="3" id="KW-0732">Signal</keyword>
<dbReference type="Gene3D" id="2.30.30.40">
    <property type="entry name" value="SH3 Domains"/>
    <property type="match status" value="1"/>
</dbReference>
<reference evidence="4 5" key="1">
    <citation type="submission" date="2016-08" db="EMBL/GenBank/DDBJ databases">
        <title>A Parts List for Fungal Cellulosomes Revealed by Comparative Genomics.</title>
        <authorList>
            <consortium name="DOE Joint Genome Institute"/>
            <person name="Haitjema C.H."/>
            <person name="Gilmore S.P."/>
            <person name="Henske J.K."/>
            <person name="Solomon K.V."/>
            <person name="De Groot R."/>
            <person name="Kuo A."/>
            <person name="Mondo S.J."/>
            <person name="Salamov A.A."/>
            <person name="Labutti K."/>
            <person name="Zhao Z."/>
            <person name="Chiniquy J."/>
            <person name="Barry K."/>
            <person name="Brewer H.M."/>
            <person name="Purvine S.O."/>
            <person name="Wright A.T."/>
            <person name="Boxma B."/>
            <person name="Van Alen T."/>
            <person name="Hackstein J.H."/>
            <person name="Baker S.E."/>
            <person name="Grigoriev I.V."/>
            <person name="O'Malley M.A."/>
        </authorList>
    </citation>
    <scope>NUCLEOTIDE SEQUENCE [LARGE SCALE GENOMIC DNA]</scope>
    <source>
        <strain evidence="4 5">G1</strain>
    </source>
</reference>
<keyword evidence="2" id="KW-0812">Transmembrane</keyword>
<accession>A0A1Y1ZRR3</accession>
<feature type="compositionally biased region" description="Low complexity" evidence="1">
    <location>
        <begin position="147"/>
        <end position="167"/>
    </location>
</feature>
<feature type="region of interest" description="Disordered" evidence="1">
    <location>
        <begin position="147"/>
        <end position="294"/>
    </location>
</feature>
<keyword evidence="2" id="KW-1133">Transmembrane helix</keyword>
<gene>
    <name evidence="4" type="ORF">LY90DRAFT_677727</name>
</gene>
<name>A0A1Y1ZRR3_9FUNG</name>
<feature type="region of interest" description="Disordered" evidence="1">
    <location>
        <begin position="39"/>
        <end position="71"/>
    </location>
</feature>
<evidence type="ECO:0000313" key="4">
    <source>
        <dbReference type="EMBL" id="ORY12894.1"/>
    </source>
</evidence>
<feature type="chain" id="PRO_5012779200" description="SH3 domain-containing protein" evidence="3">
    <location>
        <begin position="24"/>
        <end position="524"/>
    </location>
</feature>
<evidence type="ECO:0000256" key="2">
    <source>
        <dbReference type="SAM" id="Phobius"/>
    </source>
</evidence>
<keyword evidence="5" id="KW-1185">Reference proteome</keyword>
<comment type="caution">
    <text evidence="4">The sequence shown here is derived from an EMBL/GenBank/DDBJ whole genome shotgun (WGS) entry which is preliminary data.</text>
</comment>
<feature type="compositionally biased region" description="Low complexity" evidence="1">
    <location>
        <begin position="176"/>
        <end position="192"/>
    </location>
</feature>
<keyword evidence="2" id="KW-0472">Membrane</keyword>
<dbReference type="AlphaFoldDB" id="A0A1Y1ZRR3"/>
<dbReference type="SUPFAM" id="SSF50044">
    <property type="entry name" value="SH3-domain"/>
    <property type="match status" value="1"/>
</dbReference>
<evidence type="ECO:0000256" key="3">
    <source>
        <dbReference type="SAM" id="SignalP"/>
    </source>
</evidence>
<evidence type="ECO:0000256" key="1">
    <source>
        <dbReference type="SAM" id="MobiDB-lite"/>
    </source>
</evidence>
<organism evidence="4 5">
    <name type="scientific">Neocallimastix californiae</name>
    <dbReference type="NCBI Taxonomy" id="1754190"/>
    <lineage>
        <taxon>Eukaryota</taxon>
        <taxon>Fungi</taxon>
        <taxon>Fungi incertae sedis</taxon>
        <taxon>Chytridiomycota</taxon>
        <taxon>Chytridiomycota incertae sedis</taxon>
        <taxon>Neocallimastigomycetes</taxon>
        <taxon>Neocallimastigales</taxon>
        <taxon>Neocallimastigaceae</taxon>
        <taxon>Neocallimastix</taxon>
    </lineage>
</organism>
<feature type="compositionally biased region" description="Basic and acidic residues" evidence="1">
    <location>
        <begin position="193"/>
        <end position="206"/>
    </location>
</feature>
<sequence>MKINNLKYYFLFFIIIIGNSVFCEEVDTEKVEDNAAAQTLAPTNEAQGTPTTSQSPTVNDDDTTKSETSTTTNVINHIEKDEILTEKIISTEIVNNNESIKTETSNSITSAPTIAITTVPTPENISLFVQPTTTTTTTTTISIVKTTTTTTTTSSSSSNSSQPTSNKNDNHDSDHNSGNSNDNNHSSTGNNHNDSDHSNKNSDSKSDSNSNNNHDNHDNNQQVQQQTQQVQQVQQQAQQTQQDQQSQDQQNQDQQAIEQPAVDGNSVNQSANTPNTSNNTIGTISTGKVDGNNKKDDGVQTWYIILGIGLVAVIVAAVIGFTVAVQKKKKTDDQLTPNMWTVPDDFDSRVIPIAPPANTYNLNNTPITQPPITQPMYQTNYGQAPVMTETYNQGQAAYAESTDMQMPPTSGVSIPIDNSYSDYGNTKSISEYLPTSIDELKVNNVYVSQFTFQPELDDEIEINIDDQIYIEEIFADNWALGVNTTNNARGCFPLNIFLNPKSTLDNSRSQRTLSYCSSGNGAAY</sequence>
<dbReference type="Proteomes" id="UP000193920">
    <property type="component" value="Unassembled WGS sequence"/>
</dbReference>
<feature type="signal peptide" evidence="3">
    <location>
        <begin position="1"/>
        <end position="23"/>
    </location>
</feature>
<dbReference type="EMBL" id="MCOG01000366">
    <property type="protein sequence ID" value="ORY12894.1"/>
    <property type="molecule type" value="Genomic_DNA"/>
</dbReference>
<dbReference type="OrthoDB" id="2159342at2759"/>
<protein>
    <recommendedName>
        <fullName evidence="6">SH3 domain-containing protein</fullName>
    </recommendedName>
</protein>
<dbReference type="STRING" id="1754190.A0A1Y1ZRR3"/>
<evidence type="ECO:0000313" key="5">
    <source>
        <dbReference type="Proteomes" id="UP000193920"/>
    </source>
</evidence>